<gene>
    <name evidence="15" type="ORF">BOKJ2_LOCUS1805</name>
</gene>
<organism evidence="15 16">
    <name type="scientific">Bursaphelenchus okinawaensis</name>
    <dbReference type="NCBI Taxonomy" id="465554"/>
    <lineage>
        <taxon>Eukaryota</taxon>
        <taxon>Metazoa</taxon>
        <taxon>Ecdysozoa</taxon>
        <taxon>Nematoda</taxon>
        <taxon>Chromadorea</taxon>
        <taxon>Rhabditida</taxon>
        <taxon>Tylenchina</taxon>
        <taxon>Tylenchomorpha</taxon>
        <taxon>Aphelenchoidea</taxon>
        <taxon>Aphelenchoididae</taxon>
        <taxon>Bursaphelenchus</taxon>
    </lineage>
</organism>
<dbReference type="FunFam" id="3.90.1490.10:FF:000001">
    <property type="entry name" value="Diphthine--ammonia ligase"/>
    <property type="match status" value="1"/>
</dbReference>
<evidence type="ECO:0000256" key="6">
    <source>
        <dbReference type="ARBA" id="ARBA00022741"/>
    </source>
</evidence>
<evidence type="ECO:0000256" key="9">
    <source>
        <dbReference type="ARBA" id="ARBA00031202"/>
    </source>
</evidence>
<keyword evidence="7" id="KW-0067">ATP-binding</keyword>
<dbReference type="PANTHER" id="PTHR12196">
    <property type="entry name" value="DOMAIN OF UNKNOWN FUNCTION 71 DUF71 -CONTAINING PROTEIN"/>
    <property type="match status" value="1"/>
</dbReference>
<dbReference type="InterPro" id="IPR014729">
    <property type="entry name" value="Rossmann-like_a/b/a_fold"/>
</dbReference>
<evidence type="ECO:0000256" key="1">
    <source>
        <dbReference type="ARBA" id="ARBA00005156"/>
    </source>
</evidence>
<dbReference type="InterPro" id="IPR030662">
    <property type="entry name" value="DPH6/MJ0570"/>
</dbReference>
<dbReference type="UniPathway" id="UPA00559"/>
<evidence type="ECO:0000259" key="14">
    <source>
        <dbReference type="Pfam" id="PF01902"/>
    </source>
</evidence>
<dbReference type="OrthoDB" id="686384at2759"/>
<dbReference type="PANTHER" id="PTHR12196:SF2">
    <property type="entry name" value="DIPHTHINE--AMMONIA LIGASE"/>
    <property type="match status" value="1"/>
</dbReference>
<name>A0A811JVL2_9BILA</name>
<evidence type="ECO:0000313" key="16">
    <source>
        <dbReference type="Proteomes" id="UP000614601"/>
    </source>
</evidence>
<evidence type="ECO:0000313" key="15">
    <source>
        <dbReference type="EMBL" id="CAD5207121.1"/>
    </source>
</evidence>
<dbReference type="EMBL" id="CAJFCW020000001">
    <property type="protein sequence ID" value="CAG9084420.1"/>
    <property type="molecule type" value="Genomic_DNA"/>
</dbReference>
<protein>
    <recommendedName>
        <fullName evidence="4">Diphthine--ammonia ligase</fullName>
        <ecNumber evidence="3">6.3.1.14</ecNumber>
    </recommendedName>
    <alternativeName>
        <fullName evidence="9">ATP-binding domain-containing protein 4</fullName>
    </alternativeName>
    <alternativeName>
        <fullName evidence="8">Diphthamide synthase</fullName>
    </alternativeName>
    <alternativeName>
        <fullName evidence="10">Diphthamide synthetase</fullName>
    </alternativeName>
    <alternativeName>
        <fullName evidence="11">Protein DPH6 homolog</fullName>
    </alternativeName>
</protein>
<dbReference type="EC" id="6.3.1.14" evidence="3"/>
<dbReference type="Proteomes" id="UP000614601">
    <property type="component" value="Unassembled WGS sequence"/>
</dbReference>
<reference evidence="15" key="1">
    <citation type="submission" date="2020-09" db="EMBL/GenBank/DDBJ databases">
        <authorList>
            <person name="Kikuchi T."/>
        </authorList>
    </citation>
    <scope>NUCLEOTIDE SEQUENCE</scope>
    <source>
        <strain evidence="15">SH1</strain>
    </source>
</reference>
<feature type="compositionally biased region" description="Polar residues" evidence="13">
    <location>
        <begin position="261"/>
        <end position="270"/>
    </location>
</feature>
<evidence type="ECO:0000256" key="8">
    <source>
        <dbReference type="ARBA" id="ARBA00029814"/>
    </source>
</evidence>
<dbReference type="Gene3D" id="3.90.1490.10">
    <property type="entry name" value="putative n-type atp pyrophosphatase, domain 2"/>
    <property type="match status" value="1"/>
</dbReference>
<dbReference type="GO" id="GO:0017183">
    <property type="term" value="P:protein histidyl modification to diphthamide"/>
    <property type="evidence" value="ECO:0007669"/>
    <property type="project" value="UniProtKB-UniPathway"/>
</dbReference>
<keyword evidence="5" id="KW-0436">Ligase</keyword>
<evidence type="ECO:0000256" key="12">
    <source>
        <dbReference type="ARBA" id="ARBA00048108"/>
    </source>
</evidence>
<evidence type="ECO:0000256" key="2">
    <source>
        <dbReference type="ARBA" id="ARBA00008496"/>
    </source>
</evidence>
<dbReference type="AlphaFoldDB" id="A0A811JVL2"/>
<sequence>MKVVGLISGGKDSLYNLYLAKKNGHELVCLANLHPPPGESEIDSYMYQSVGAEGIKAMAAALQLPLYRKEIKGKPMNTTNEYRELQGDEVEDLFCLLSTIQNQNPEIEAVSCGAILSQYQKSRLDNVCQRLGLKTLCYLWGRDQAELLDDMIQDGIDAIIIKVASAGLTTKHLGMTLKEAKEPLHEANKKYGAHICGEGGEYETYVIDSPLHESRISVDLCEAVLHADNAVQPVAYLKLSKVTLISKNSTVSDNQPDDPSPSKTVSSQRPLQLPKLPTGQSSGGGGGCSAASSQG</sequence>
<evidence type="ECO:0000256" key="3">
    <source>
        <dbReference type="ARBA" id="ARBA00012089"/>
    </source>
</evidence>
<dbReference type="NCBIfam" id="TIGR00290">
    <property type="entry name" value="MJ0570_dom"/>
    <property type="match status" value="1"/>
</dbReference>
<dbReference type="Pfam" id="PF01902">
    <property type="entry name" value="Diphthami_syn_2"/>
    <property type="match status" value="1"/>
</dbReference>
<evidence type="ECO:0000256" key="5">
    <source>
        <dbReference type="ARBA" id="ARBA00022598"/>
    </source>
</evidence>
<dbReference type="GO" id="GO:0017178">
    <property type="term" value="F:diphthine-ammonia ligase activity"/>
    <property type="evidence" value="ECO:0007669"/>
    <property type="project" value="UniProtKB-EC"/>
</dbReference>
<dbReference type="FunFam" id="3.40.50.620:FF:000145">
    <property type="entry name" value="ATP-binding domain containing protein"/>
    <property type="match status" value="1"/>
</dbReference>
<keyword evidence="16" id="KW-1185">Reference proteome</keyword>
<comment type="caution">
    <text evidence="15">The sequence shown here is derived from an EMBL/GenBank/DDBJ whole genome shotgun (WGS) entry which is preliminary data.</text>
</comment>
<comment type="similarity">
    <text evidence="2">Belongs to the Diphthine--ammonia ligase family.</text>
</comment>
<evidence type="ECO:0000256" key="10">
    <source>
        <dbReference type="ARBA" id="ARBA00031552"/>
    </source>
</evidence>
<feature type="domain" description="Diphthamide synthase" evidence="14">
    <location>
        <begin position="1"/>
        <end position="231"/>
    </location>
</feature>
<evidence type="ECO:0000256" key="13">
    <source>
        <dbReference type="SAM" id="MobiDB-lite"/>
    </source>
</evidence>
<comment type="catalytic activity">
    <reaction evidence="12">
        <text>diphthine-[translation elongation factor 2] + NH4(+) + ATP = diphthamide-[translation elongation factor 2] + AMP + diphosphate + H(+)</text>
        <dbReference type="Rhea" id="RHEA:19753"/>
        <dbReference type="Rhea" id="RHEA-COMP:10172"/>
        <dbReference type="Rhea" id="RHEA-COMP:10174"/>
        <dbReference type="ChEBI" id="CHEBI:15378"/>
        <dbReference type="ChEBI" id="CHEBI:16692"/>
        <dbReference type="ChEBI" id="CHEBI:28938"/>
        <dbReference type="ChEBI" id="CHEBI:30616"/>
        <dbReference type="ChEBI" id="CHEBI:33019"/>
        <dbReference type="ChEBI" id="CHEBI:82696"/>
        <dbReference type="ChEBI" id="CHEBI:456215"/>
        <dbReference type="EC" id="6.3.1.14"/>
    </reaction>
</comment>
<dbReference type="EMBL" id="CAJFDH010000001">
    <property type="protein sequence ID" value="CAD5207121.1"/>
    <property type="molecule type" value="Genomic_DNA"/>
</dbReference>
<evidence type="ECO:0000256" key="4">
    <source>
        <dbReference type="ARBA" id="ARBA00018426"/>
    </source>
</evidence>
<dbReference type="SUPFAM" id="SSF52402">
    <property type="entry name" value="Adenine nucleotide alpha hydrolases-like"/>
    <property type="match status" value="1"/>
</dbReference>
<dbReference type="CDD" id="cd01994">
    <property type="entry name" value="AANH_PF0828-like"/>
    <property type="match status" value="1"/>
</dbReference>
<proteinExistence type="inferred from homology"/>
<dbReference type="InterPro" id="IPR002761">
    <property type="entry name" value="Diphthami_syn_dom"/>
</dbReference>
<keyword evidence="6" id="KW-0547">Nucleotide-binding</keyword>
<accession>A0A811JVL2</accession>
<evidence type="ECO:0000256" key="11">
    <source>
        <dbReference type="ARBA" id="ARBA00032849"/>
    </source>
</evidence>
<feature type="region of interest" description="Disordered" evidence="13">
    <location>
        <begin position="249"/>
        <end position="295"/>
    </location>
</feature>
<comment type="pathway">
    <text evidence="1">Protein modification; peptidyl-diphthamide biosynthesis.</text>
</comment>
<dbReference type="Proteomes" id="UP000783686">
    <property type="component" value="Unassembled WGS sequence"/>
</dbReference>
<dbReference type="Gene3D" id="3.40.50.620">
    <property type="entry name" value="HUPs"/>
    <property type="match status" value="1"/>
</dbReference>
<dbReference type="GO" id="GO:0005524">
    <property type="term" value="F:ATP binding"/>
    <property type="evidence" value="ECO:0007669"/>
    <property type="project" value="UniProtKB-KW"/>
</dbReference>
<evidence type="ECO:0000256" key="7">
    <source>
        <dbReference type="ARBA" id="ARBA00022840"/>
    </source>
</evidence>